<reference evidence="2 3" key="1">
    <citation type="submission" date="2017-11" db="EMBL/GenBank/DDBJ databases">
        <title>De-novo sequencing of pomegranate (Punica granatum L.) genome.</title>
        <authorList>
            <person name="Akparov Z."/>
            <person name="Amiraslanov A."/>
            <person name="Hajiyeva S."/>
            <person name="Abbasov M."/>
            <person name="Kaur K."/>
            <person name="Hamwieh A."/>
            <person name="Solovyev V."/>
            <person name="Salamov A."/>
            <person name="Braich B."/>
            <person name="Kosarev P."/>
            <person name="Mahmoud A."/>
            <person name="Hajiyev E."/>
            <person name="Babayeva S."/>
            <person name="Izzatullayeva V."/>
            <person name="Mammadov A."/>
            <person name="Mammadov A."/>
            <person name="Sharifova S."/>
            <person name="Ojaghi J."/>
            <person name="Eynullazada K."/>
            <person name="Bayramov B."/>
            <person name="Abdulazimova A."/>
            <person name="Shahmuradov I."/>
        </authorList>
    </citation>
    <scope>NUCLEOTIDE SEQUENCE [LARGE SCALE GENOMIC DNA]</scope>
    <source>
        <strain evidence="3">cv. AG2017</strain>
        <tissue evidence="2">Leaf</tissue>
    </source>
</reference>
<dbReference type="Proteomes" id="UP000233551">
    <property type="component" value="Unassembled WGS sequence"/>
</dbReference>
<comment type="caution">
    <text evidence="2">The sequence shown here is derived from an EMBL/GenBank/DDBJ whole genome shotgun (WGS) entry which is preliminary data.</text>
</comment>
<sequence length="110" mass="11814">MFWSQCLTSSDLQPDPTKKLDYTSGPGYPFGTSGSCSGDKLHFSGTGRNYSILSGAAAAGRRSRWNEKKQNVTGGARESSNGRRSGDGRSGGRVRMEEVESSQWSRTGGE</sequence>
<feature type="compositionally biased region" description="Polar residues" evidence="1">
    <location>
        <begin position="1"/>
        <end position="12"/>
    </location>
</feature>
<dbReference type="AlphaFoldDB" id="A0A2I0LD70"/>
<accession>A0A2I0LD70</accession>
<evidence type="ECO:0000313" key="2">
    <source>
        <dbReference type="EMBL" id="PKI78623.1"/>
    </source>
</evidence>
<evidence type="ECO:0000256" key="1">
    <source>
        <dbReference type="SAM" id="MobiDB-lite"/>
    </source>
</evidence>
<gene>
    <name evidence="2" type="ORF">CRG98_001000</name>
</gene>
<organism evidence="2 3">
    <name type="scientific">Punica granatum</name>
    <name type="common">Pomegranate</name>
    <dbReference type="NCBI Taxonomy" id="22663"/>
    <lineage>
        <taxon>Eukaryota</taxon>
        <taxon>Viridiplantae</taxon>
        <taxon>Streptophyta</taxon>
        <taxon>Embryophyta</taxon>
        <taxon>Tracheophyta</taxon>
        <taxon>Spermatophyta</taxon>
        <taxon>Magnoliopsida</taxon>
        <taxon>eudicotyledons</taxon>
        <taxon>Gunneridae</taxon>
        <taxon>Pentapetalae</taxon>
        <taxon>rosids</taxon>
        <taxon>malvids</taxon>
        <taxon>Myrtales</taxon>
        <taxon>Lythraceae</taxon>
        <taxon>Punica</taxon>
    </lineage>
</organism>
<protein>
    <submittedName>
        <fullName evidence="2">Uncharacterized protein</fullName>
    </submittedName>
</protein>
<feature type="region of interest" description="Disordered" evidence="1">
    <location>
        <begin position="56"/>
        <end position="110"/>
    </location>
</feature>
<feature type="region of interest" description="Disordered" evidence="1">
    <location>
        <begin position="1"/>
        <end position="39"/>
    </location>
</feature>
<feature type="compositionally biased region" description="Polar residues" evidence="1">
    <location>
        <begin position="101"/>
        <end position="110"/>
    </location>
</feature>
<keyword evidence="3" id="KW-1185">Reference proteome</keyword>
<name>A0A2I0LD70_PUNGR</name>
<dbReference type="EMBL" id="PGOL01000038">
    <property type="protein sequence ID" value="PKI78623.1"/>
    <property type="molecule type" value="Genomic_DNA"/>
</dbReference>
<proteinExistence type="predicted"/>
<evidence type="ECO:0000313" key="3">
    <source>
        <dbReference type="Proteomes" id="UP000233551"/>
    </source>
</evidence>